<protein>
    <submittedName>
        <fullName evidence="1">Uncharacterized protein</fullName>
    </submittedName>
</protein>
<accession>H2EDP6</accession>
<name>H2EDP6_9VIRU</name>
<dbReference type="EMBL" id="JN885997">
    <property type="protein sequence ID" value="AEX62519.1"/>
    <property type="molecule type" value="Genomic_DNA"/>
</dbReference>
<gene>
    <name evidence="1" type="ORF">mv_R314</name>
</gene>
<organism evidence="1">
    <name type="scientific">Moumouvirus sp. 'Monve'</name>
    <dbReference type="NCBI Taxonomy" id="1128131"/>
    <lineage>
        <taxon>Viruses</taxon>
        <taxon>Varidnaviria</taxon>
        <taxon>Bamfordvirae</taxon>
        <taxon>Nucleocytoviricota</taxon>
        <taxon>Megaviricetes</taxon>
        <taxon>Imitervirales</taxon>
        <taxon>Mimiviridae</taxon>
        <taxon>Megamimivirinae</taxon>
        <taxon>Moumouvirus</taxon>
    </lineage>
</organism>
<proteinExistence type="predicted"/>
<evidence type="ECO:0000313" key="1">
    <source>
        <dbReference type="EMBL" id="AEX62519.1"/>
    </source>
</evidence>
<sequence length="30" mass="3587">MSKFFPIEFFKTKQSLIYGSAPFSIRKKIF</sequence>
<reference evidence="1" key="1">
    <citation type="submission" date="2011-10" db="EMBL/GenBank/DDBJ databases">
        <title>Provirophages and transpovirons: unique mobilome of giant viruses.</title>
        <authorList>
            <person name="Desnues C."/>
            <person name="LaScola B."/>
            <person name="Yutin N."/>
            <person name="Fournous G."/>
            <person name="Koonin E."/>
            <person name="Raoult D."/>
        </authorList>
    </citation>
    <scope>NUCLEOTIDE SEQUENCE</scope>
    <source>
        <strain evidence="1">Mv13-mv</strain>
    </source>
</reference>